<dbReference type="AlphaFoldDB" id="W0ECH8"/>
<proteinExistence type="predicted"/>
<gene>
    <name evidence="1" type="ORF">DESME_04425</name>
</gene>
<accession>W0ECH8</accession>
<dbReference type="STRING" id="871968.DESME_04425"/>
<reference evidence="1 2" key="1">
    <citation type="submission" date="2013-12" db="EMBL/GenBank/DDBJ databases">
        <authorList>
            <consortium name="DOE Joint Genome Institute"/>
            <person name="Smidt H."/>
            <person name="Huntemann M."/>
            <person name="Han J."/>
            <person name="Chen A."/>
            <person name="Kyrpides N."/>
            <person name="Mavromatis K."/>
            <person name="Markowitz V."/>
            <person name="Palaniappan K."/>
            <person name="Ivanova N."/>
            <person name="Schaumberg A."/>
            <person name="Pati A."/>
            <person name="Liolios K."/>
            <person name="Nordberg H.P."/>
            <person name="Cantor M.N."/>
            <person name="Hua S.X."/>
            <person name="Woyke T."/>
        </authorList>
    </citation>
    <scope>NUCLEOTIDE SEQUENCE [LARGE SCALE GENOMIC DNA]</scope>
    <source>
        <strain evidence="2">DSM 15288</strain>
    </source>
</reference>
<evidence type="ECO:0000313" key="2">
    <source>
        <dbReference type="Proteomes" id="UP000010847"/>
    </source>
</evidence>
<name>W0ECH8_9FIRM</name>
<dbReference type="Proteomes" id="UP000010847">
    <property type="component" value="Chromosome"/>
</dbReference>
<sequence length="31" mass="3251">MFAIDKDAIQYIESKSGAVVINLELEPAAGG</sequence>
<evidence type="ECO:0000313" key="1">
    <source>
        <dbReference type="EMBL" id="AHF08472.1"/>
    </source>
</evidence>
<dbReference type="KEGG" id="dmt:DESME_04425"/>
<dbReference type="EMBL" id="CP007032">
    <property type="protein sequence ID" value="AHF08472.1"/>
    <property type="molecule type" value="Genomic_DNA"/>
</dbReference>
<dbReference type="HOGENOM" id="CLU_3396179_0_0_9"/>
<keyword evidence="2" id="KW-1185">Reference proteome</keyword>
<organism evidence="1 2">
    <name type="scientific">Desulfitobacterium metallireducens DSM 15288</name>
    <dbReference type="NCBI Taxonomy" id="871968"/>
    <lineage>
        <taxon>Bacteria</taxon>
        <taxon>Bacillati</taxon>
        <taxon>Bacillota</taxon>
        <taxon>Clostridia</taxon>
        <taxon>Eubacteriales</taxon>
        <taxon>Desulfitobacteriaceae</taxon>
        <taxon>Desulfitobacterium</taxon>
    </lineage>
</organism>
<protein>
    <submittedName>
        <fullName evidence="1">Uncharacterized protein</fullName>
    </submittedName>
</protein>